<organism evidence="2 3">
    <name type="scientific">Penaeus vannamei</name>
    <name type="common">Whiteleg shrimp</name>
    <name type="synonym">Litopenaeus vannamei</name>
    <dbReference type="NCBI Taxonomy" id="6689"/>
    <lineage>
        <taxon>Eukaryota</taxon>
        <taxon>Metazoa</taxon>
        <taxon>Ecdysozoa</taxon>
        <taxon>Arthropoda</taxon>
        <taxon>Crustacea</taxon>
        <taxon>Multicrustacea</taxon>
        <taxon>Malacostraca</taxon>
        <taxon>Eumalacostraca</taxon>
        <taxon>Eucarida</taxon>
        <taxon>Decapoda</taxon>
        <taxon>Dendrobranchiata</taxon>
        <taxon>Penaeoidea</taxon>
        <taxon>Penaeidae</taxon>
        <taxon>Penaeus</taxon>
    </lineage>
</organism>
<feature type="compositionally biased region" description="Basic and acidic residues" evidence="1">
    <location>
        <begin position="80"/>
        <end position="89"/>
    </location>
</feature>
<reference evidence="2 3" key="2">
    <citation type="submission" date="2019-01" db="EMBL/GenBank/DDBJ databases">
        <title>The decoding of complex shrimp genome reveals the adaptation for benthos swimmer, frequently molting mechanism and breeding impact on genome.</title>
        <authorList>
            <person name="Sun Y."/>
            <person name="Gao Y."/>
            <person name="Yu Y."/>
        </authorList>
    </citation>
    <scope>NUCLEOTIDE SEQUENCE [LARGE SCALE GENOMIC DNA]</scope>
    <source>
        <tissue evidence="2">Muscle</tissue>
    </source>
</reference>
<dbReference type="EMBL" id="QCYY01002427">
    <property type="protein sequence ID" value="ROT70426.1"/>
    <property type="molecule type" value="Genomic_DNA"/>
</dbReference>
<comment type="caution">
    <text evidence="2">The sequence shown here is derived from an EMBL/GenBank/DDBJ whole genome shotgun (WGS) entry which is preliminary data.</text>
</comment>
<evidence type="ECO:0000256" key="1">
    <source>
        <dbReference type="SAM" id="MobiDB-lite"/>
    </source>
</evidence>
<reference evidence="2 3" key="1">
    <citation type="submission" date="2018-04" db="EMBL/GenBank/DDBJ databases">
        <authorList>
            <person name="Zhang X."/>
            <person name="Yuan J."/>
            <person name="Li F."/>
            <person name="Xiang J."/>
        </authorList>
    </citation>
    <scope>NUCLEOTIDE SEQUENCE [LARGE SCALE GENOMIC DNA]</scope>
    <source>
        <tissue evidence="2">Muscle</tissue>
    </source>
</reference>
<sequence length="157" mass="17206">MDMQTGQVQRSCGTEEMCTNSETELKNRYKAVNCCGEDNCNGSRHLTPASLLLVILPAALVTATRGKPISVSYPSSSHISHNDATETPKFRRQPRHPNLREGNKKAPLPATASHAAGERLGPSAWLRAENNWEMEVTRDYFLAPGSSSFQSLFYGPG</sequence>
<dbReference type="CDD" id="cd00117">
    <property type="entry name" value="TFP"/>
    <property type="match status" value="1"/>
</dbReference>
<protein>
    <submittedName>
        <fullName evidence="2">Uncharacterized protein</fullName>
    </submittedName>
</protein>
<dbReference type="Proteomes" id="UP000283509">
    <property type="component" value="Unassembled WGS sequence"/>
</dbReference>
<dbReference type="AlphaFoldDB" id="A0A3R7Q7E3"/>
<keyword evidence="3" id="KW-1185">Reference proteome</keyword>
<proteinExistence type="predicted"/>
<evidence type="ECO:0000313" key="2">
    <source>
        <dbReference type="EMBL" id="ROT70426.1"/>
    </source>
</evidence>
<gene>
    <name evidence="2" type="ORF">C7M84_011286</name>
</gene>
<evidence type="ECO:0000313" key="3">
    <source>
        <dbReference type="Proteomes" id="UP000283509"/>
    </source>
</evidence>
<feature type="compositionally biased region" description="Low complexity" evidence="1">
    <location>
        <begin position="70"/>
        <end position="79"/>
    </location>
</feature>
<accession>A0A3R7Q7E3</accession>
<name>A0A3R7Q7E3_PENVA</name>
<feature type="region of interest" description="Disordered" evidence="1">
    <location>
        <begin position="70"/>
        <end position="115"/>
    </location>
</feature>